<protein>
    <submittedName>
        <fullName evidence="1">Enoyl-ACP reductase FabV</fullName>
        <ecNumber evidence="1">1.3.1.9</ecNumber>
    </submittedName>
</protein>
<sequence length="392" mass="42601">MIIKPKIRGFICTTAHPEGCAESVRRQIAAVQARKPVTGAKKVLVIGASTGYGLASRIAAAFGMGADTIGLFFERPATDDRTATAGWYNTAAFEKAAREAGLVAESLNGDAFSQAIKEEAVRLIREKLGKVDMVVYSVAAPRRTDPVTGEVYGSVLKPIGQSFSNKSVNVQNGVVNEVTMEPASDEEIRQTIKVMGGEDWILWMQLLAQEGLVADNVITLAYSYIGPEVTHAIYKEGTIGRAKEDLEVAARQITAELAPYGGRAYVSVNKALVTQASSAIPVVPLYISLLYKQMKAQGTHEGCIEQMARMMERIYGAGGEVVTDAEGRIRMDDWEMDEGIQAEVNKAWSAITTETLPELGDLEGYRQDFLQLFGFGFDNVDYEADVNPNVQL</sequence>
<name>A0ACC7P405_9BACL</name>
<dbReference type="Proteomes" id="UP001631969">
    <property type="component" value="Unassembled WGS sequence"/>
</dbReference>
<evidence type="ECO:0000313" key="1">
    <source>
        <dbReference type="EMBL" id="MFM9331703.1"/>
    </source>
</evidence>
<accession>A0ACC7P405</accession>
<keyword evidence="2" id="KW-1185">Reference proteome</keyword>
<proteinExistence type="predicted"/>
<comment type="caution">
    <text evidence="1">The sequence shown here is derived from an EMBL/GenBank/DDBJ whole genome shotgun (WGS) entry which is preliminary data.</text>
</comment>
<evidence type="ECO:0000313" key="2">
    <source>
        <dbReference type="Proteomes" id="UP001631969"/>
    </source>
</evidence>
<dbReference type="EC" id="1.3.1.9" evidence="1"/>
<keyword evidence="1" id="KW-0560">Oxidoreductase</keyword>
<reference evidence="1" key="1">
    <citation type="submission" date="2024-12" db="EMBL/GenBank/DDBJ databases">
        <authorList>
            <person name="Wu N."/>
        </authorList>
    </citation>
    <scope>NUCLEOTIDE SEQUENCE</scope>
    <source>
        <strain evidence="1">P15</strain>
    </source>
</reference>
<organism evidence="1 2">
    <name type="scientific">Paenibacillus mesotrionivorans</name>
    <dbReference type="NCBI Taxonomy" id="3160968"/>
    <lineage>
        <taxon>Bacteria</taxon>
        <taxon>Bacillati</taxon>
        <taxon>Bacillota</taxon>
        <taxon>Bacilli</taxon>
        <taxon>Bacillales</taxon>
        <taxon>Paenibacillaceae</taxon>
        <taxon>Paenibacillus</taxon>
    </lineage>
</organism>
<gene>
    <name evidence="1" type="primary">fabV</name>
    <name evidence="1" type="ORF">ACI1P1_25725</name>
</gene>
<dbReference type="EMBL" id="JBJURJ010000021">
    <property type="protein sequence ID" value="MFM9331703.1"/>
    <property type="molecule type" value="Genomic_DNA"/>
</dbReference>